<feature type="compositionally biased region" description="Low complexity" evidence="1">
    <location>
        <begin position="36"/>
        <end position="50"/>
    </location>
</feature>
<evidence type="ECO:0000256" key="1">
    <source>
        <dbReference type="SAM" id="MobiDB-lite"/>
    </source>
</evidence>
<dbReference type="PROSITE" id="PS51257">
    <property type="entry name" value="PROKAR_LIPOPROTEIN"/>
    <property type="match status" value="1"/>
</dbReference>
<feature type="region of interest" description="Disordered" evidence="1">
    <location>
        <begin position="36"/>
        <end position="57"/>
    </location>
</feature>
<gene>
    <name evidence="3" type="ORF">Plo01_01870</name>
</gene>
<dbReference type="Proteomes" id="UP000616724">
    <property type="component" value="Unassembled WGS sequence"/>
</dbReference>
<dbReference type="EMBL" id="BOOH01000001">
    <property type="protein sequence ID" value="GIH73758.1"/>
    <property type="molecule type" value="Genomic_DNA"/>
</dbReference>
<evidence type="ECO:0000313" key="3">
    <source>
        <dbReference type="EMBL" id="GIH73758.1"/>
    </source>
</evidence>
<keyword evidence="4" id="KW-1185">Reference proteome</keyword>
<feature type="chain" id="PRO_5035147602" description="Peptidase inhibitor family I36" evidence="2">
    <location>
        <begin position="30"/>
        <end position="203"/>
    </location>
</feature>
<sequence length="203" mass="20737">MNRPARALVRAFLGMALVTAGGTACTAHADSAARGSAAPGDAAHGNAAPTGPGPGGAAAYEGRTIDLARSWEGARACAVLSATAVTCYGTYQEANTASVRDGGDAGSVTLGTADCPAGWVCVYEHPVWDGRRLQFRDERWMSLAPYGFARQASSWHNNQNCSGGRRSDAASLRNGSGRSLAMAACSRSGSIGSFNDAAVDIHG</sequence>
<evidence type="ECO:0000256" key="2">
    <source>
        <dbReference type="SAM" id="SignalP"/>
    </source>
</evidence>
<dbReference type="Pfam" id="PF03995">
    <property type="entry name" value="Inhibitor_I36"/>
    <property type="match status" value="1"/>
</dbReference>
<keyword evidence="2" id="KW-0732">Signal</keyword>
<protein>
    <recommendedName>
        <fullName evidence="5">Peptidase inhibitor family I36</fullName>
    </recommendedName>
</protein>
<evidence type="ECO:0000313" key="4">
    <source>
        <dbReference type="Proteomes" id="UP000616724"/>
    </source>
</evidence>
<proteinExistence type="predicted"/>
<comment type="caution">
    <text evidence="3">The sequence shown here is derived from an EMBL/GenBank/DDBJ whole genome shotgun (WGS) entry which is preliminary data.</text>
</comment>
<organism evidence="3 4">
    <name type="scientific">Planobispora longispora</name>
    <dbReference type="NCBI Taxonomy" id="28887"/>
    <lineage>
        <taxon>Bacteria</taxon>
        <taxon>Bacillati</taxon>
        <taxon>Actinomycetota</taxon>
        <taxon>Actinomycetes</taxon>
        <taxon>Streptosporangiales</taxon>
        <taxon>Streptosporangiaceae</taxon>
        <taxon>Planobispora</taxon>
    </lineage>
</organism>
<evidence type="ECO:0008006" key="5">
    <source>
        <dbReference type="Google" id="ProtNLM"/>
    </source>
</evidence>
<reference evidence="3 4" key="1">
    <citation type="submission" date="2021-01" db="EMBL/GenBank/DDBJ databases">
        <title>Whole genome shotgun sequence of Planobispora longispora NBRC 13918.</title>
        <authorList>
            <person name="Komaki H."/>
            <person name="Tamura T."/>
        </authorList>
    </citation>
    <scope>NUCLEOTIDE SEQUENCE [LARGE SCALE GENOMIC DNA]</scope>
    <source>
        <strain evidence="3 4">NBRC 13918</strain>
    </source>
</reference>
<feature type="signal peptide" evidence="2">
    <location>
        <begin position="1"/>
        <end position="29"/>
    </location>
</feature>
<dbReference type="RefSeq" id="WP_203888502.1">
    <property type="nucleotide sequence ID" value="NZ_BOOH01000001.1"/>
</dbReference>
<name>A0A8J3W300_9ACTN</name>
<dbReference type="AlphaFoldDB" id="A0A8J3W300"/>
<accession>A0A8J3W300</accession>